<feature type="short sequence motif" description="GXSXG" evidence="2">
    <location>
        <begin position="42"/>
        <end position="46"/>
    </location>
</feature>
<dbReference type="Pfam" id="PF01734">
    <property type="entry name" value="Patatin"/>
    <property type="match status" value="1"/>
</dbReference>
<evidence type="ECO:0000256" key="1">
    <source>
        <dbReference type="ARBA" id="ARBA00023098"/>
    </source>
</evidence>
<feature type="active site" description="Nucleophile" evidence="2">
    <location>
        <position position="44"/>
    </location>
</feature>
<dbReference type="EMBL" id="DVOD01000013">
    <property type="protein sequence ID" value="HIU91810.1"/>
    <property type="molecule type" value="Genomic_DNA"/>
</dbReference>
<proteinExistence type="predicted"/>
<evidence type="ECO:0000259" key="3">
    <source>
        <dbReference type="PROSITE" id="PS51635"/>
    </source>
</evidence>
<reference evidence="4" key="1">
    <citation type="submission" date="2020-10" db="EMBL/GenBank/DDBJ databases">
        <authorList>
            <person name="Gilroy R."/>
        </authorList>
    </citation>
    <scope>NUCLEOTIDE SEQUENCE</scope>
    <source>
        <strain evidence="4">CHK154-7741</strain>
    </source>
</reference>
<protein>
    <submittedName>
        <fullName evidence="4">Patatin-like phospholipase family protein</fullName>
    </submittedName>
</protein>
<dbReference type="InterPro" id="IPR002641">
    <property type="entry name" value="PNPLA_dom"/>
</dbReference>
<comment type="caution">
    <text evidence="4">The sequence shown here is derived from an EMBL/GenBank/DDBJ whole genome shotgun (WGS) entry which is preliminary data.</text>
</comment>
<organism evidence="4 5">
    <name type="scientific">Candidatus Limenecus avicola</name>
    <dbReference type="NCBI Taxonomy" id="2840847"/>
    <lineage>
        <taxon>Bacteria</taxon>
        <taxon>Bacillati</taxon>
        <taxon>Bacillota</taxon>
        <taxon>Clostridia</taxon>
        <taxon>Eubacteriales</taxon>
        <taxon>Clostridiaceae</taxon>
        <taxon>Clostridiaceae incertae sedis</taxon>
        <taxon>Candidatus Limenecus</taxon>
    </lineage>
</organism>
<dbReference type="Gene3D" id="3.40.1090.10">
    <property type="entry name" value="Cytosolic phospholipase A2 catalytic domain"/>
    <property type="match status" value="2"/>
</dbReference>
<dbReference type="InterPro" id="IPR052580">
    <property type="entry name" value="Lipid_Hydrolase"/>
</dbReference>
<evidence type="ECO:0000313" key="5">
    <source>
        <dbReference type="Proteomes" id="UP000886748"/>
    </source>
</evidence>
<dbReference type="PROSITE" id="PS51635">
    <property type="entry name" value="PNPLA"/>
    <property type="match status" value="1"/>
</dbReference>
<feature type="active site" description="Proton acceptor" evidence="2">
    <location>
        <position position="178"/>
    </location>
</feature>
<feature type="domain" description="PNPLA" evidence="3">
    <location>
        <begin position="11"/>
        <end position="191"/>
    </location>
</feature>
<dbReference type="AlphaFoldDB" id="A0A9D1SQM2"/>
<sequence>MSEIGSKEYFCIFGGGAIRGLAYLGAMQAMQELGVTIKAFAGSSVGAVFAAFASLDYTCEEFRELFNEVNFDLFRDVRLDLTKKFAISKGEHFLNWIRTGIEKKYYGDKYQKDKNPPVTFKDIKKDFFVITTNINGCNPHIFSKYTTPDFEVAQAVRISTSLPGLLEPFEYDQNVLIDGDMMKSWPMWRVNEILCPRDSRIIEFRLEGAKCWPNVKNSVEYLNAVFATLSNFATDYIMQTYQPKDKFDYVKIDTDHILPVQFTLPQSEREKLIMLGYDTTMEYFKKTLLQKKKSLLPQYTVMLDHLIKIKNAVKNNKICDAKSYICDMFIYLCDAKRYIDIAIYDNAVRFKDYFFSHLQTSFFLKSTELKDKRQVEFYLNNLYDEVLERCMELEAYIKEFSM</sequence>
<reference evidence="4" key="2">
    <citation type="journal article" date="2021" name="PeerJ">
        <title>Extensive microbial diversity within the chicken gut microbiome revealed by metagenomics and culture.</title>
        <authorList>
            <person name="Gilroy R."/>
            <person name="Ravi A."/>
            <person name="Getino M."/>
            <person name="Pursley I."/>
            <person name="Horton D.L."/>
            <person name="Alikhan N.F."/>
            <person name="Baker D."/>
            <person name="Gharbi K."/>
            <person name="Hall N."/>
            <person name="Watson M."/>
            <person name="Adriaenssens E.M."/>
            <person name="Foster-Nyarko E."/>
            <person name="Jarju S."/>
            <person name="Secka A."/>
            <person name="Antonio M."/>
            <person name="Oren A."/>
            <person name="Chaudhuri R.R."/>
            <person name="La Ragione R."/>
            <person name="Hildebrand F."/>
            <person name="Pallen M.J."/>
        </authorList>
    </citation>
    <scope>NUCLEOTIDE SEQUENCE</scope>
    <source>
        <strain evidence="4">CHK154-7741</strain>
    </source>
</reference>
<gene>
    <name evidence="4" type="ORF">IAD26_01605</name>
</gene>
<keyword evidence="2" id="KW-0442">Lipid degradation</keyword>
<accession>A0A9D1SQM2</accession>
<keyword evidence="1 2" id="KW-0443">Lipid metabolism</keyword>
<dbReference type="PANTHER" id="PTHR46394:SF1">
    <property type="entry name" value="PNPLA DOMAIN-CONTAINING PROTEIN"/>
    <property type="match status" value="1"/>
</dbReference>
<keyword evidence="2" id="KW-0378">Hydrolase</keyword>
<dbReference type="InterPro" id="IPR016035">
    <property type="entry name" value="Acyl_Trfase/lysoPLipase"/>
</dbReference>
<evidence type="ECO:0000256" key="2">
    <source>
        <dbReference type="PROSITE-ProRule" id="PRU01161"/>
    </source>
</evidence>
<comment type="caution">
    <text evidence="2">Lacks conserved residue(s) required for the propagation of feature annotation.</text>
</comment>
<dbReference type="PANTHER" id="PTHR46394">
    <property type="entry name" value="ANNEXIN"/>
    <property type="match status" value="1"/>
</dbReference>
<dbReference type="SUPFAM" id="SSF52151">
    <property type="entry name" value="FabD/lysophospholipase-like"/>
    <property type="match status" value="1"/>
</dbReference>
<evidence type="ECO:0000313" key="4">
    <source>
        <dbReference type="EMBL" id="HIU91810.1"/>
    </source>
</evidence>
<name>A0A9D1SQM2_9CLOT</name>
<dbReference type="Proteomes" id="UP000886748">
    <property type="component" value="Unassembled WGS sequence"/>
</dbReference>
<dbReference type="GO" id="GO:0016042">
    <property type="term" value="P:lipid catabolic process"/>
    <property type="evidence" value="ECO:0007669"/>
    <property type="project" value="UniProtKB-UniRule"/>
</dbReference>
<dbReference type="GO" id="GO:0016787">
    <property type="term" value="F:hydrolase activity"/>
    <property type="evidence" value="ECO:0007669"/>
    <property type="project" value="UniProtKB-UniRule"/>
</dbReference>